<gene>
    <name evidence="1" type="ORF">BJ878DRAFT_547150</name>
</gene>
<proteinExistence type="predicted"/>
<organism evidence="1 2">
    <name type="scientific">Calycina marina</name>
    <dbReference type="NCBI Taxonomy" id="1763456"/>
    <lineage>
        <taxon>Eukaryota</taxon>
        <taxon>Fungi</taxon>
        <taxon>Dikarya</taxon>
        <taxon>Ascomycota</taxon>
        <taxon>Pezizomycotina</taxon>
        <taxon>Leotiomycetes</taxon>
        <taxon>Helotiales</taxon>
        <taxon>Pezizellaceae</taxon>
        <taxon>Calycina</taxon>
    </lineage>
</organism>
<accession>A0A9P8CC15</accession>
<reference evidence="1" key="1">
    <citation type="journal article" date="2021" name="IMA Fungus">
        <title>Genomic characterization of three marine fungi, including Emericellopsis atlantica sp. nov. with signatures of a generalist lifestyle and marine biomass degradation.</title>
        <authorList>
            <person name="Hagestad O.C."/>
            <person name="Hou L."/>
            <person name="Andersen J.H."/>
            <person name="Hansen E.H."/>
            <person name="Altermark B."/>
            <person name="Li C."/>
            <person name="Kuhnert E."/>
            <person name="Cox R.J."/>
            <person name="Crous P.W."/>
            <person name="Spatafora J.W."/>
            <person name="Lail K."/>
            <person name="Amirebrahimi M."/>
            <person name="Lipzen A."/>
            <person name="Pangilinan J."/>
            <person name="Andreopoulos W."/>
            <person name="Hayes R.D."/>
            <person name="Ng V."/>
            <person name="Grigoriev I.V."/>
            <person name="Jackson S.A."/>
            <person name="Sutton T.D.S."/>
            <person name="Dobson A.D.W."/>
            <person name="Rama T."/>
        </authorList>
    </citation>
    <scope>NUCLEOTIDE SEQUENCE</scope>
    <source>
        <strain evidence="1">TRa3180A</strain>
    </source>
</reference>
<evidence type="ECO:0000313" key="2">
    <source>
        <dbReference type="Proteomes" id="UP000887226"/>
    </source>
</evidence>
<dbReference type="EMBL" id="MU255017">
    <property type="protein sequence ID" value="KAG9239791.1"/>
    <property type="molecule type" value="Genomic_DNA"/>
</dbReference>
<dbReference type="AlphaFoldDB" id="A0A9P8CC15"/>
<sequence>MAMRATDVTVLRACASDIALRLGSNRPSGSDNAQRSYGSRDIGSPWIIVIQSEPQYEGSI</sequence>
<name>A0A9P8CC15_9HELO</name>
<protein>
    <submittedName>
        <fullName evidence="1">Uncharacterized protein</fullName>
    </submittedName>
</protein>
<evidence type="ECO:0000313" key="1">
    <source>
        <dbReference type="EMBL" id="KAG9239791.1"/>
    </source>
</evidence>
<dbReference type="Proteomes" id="UP000887226">
    <property type="component" value="Unassembled WGS sequence"/>
</dbReference>
<keyword evidence="2" id="KW-1185">Reference proteome</keyword>
<comment type="caution">
    <text evidence="1">The sequence shown here is derived from an EMBL/GenBank/DDBJ whole genome shotgun (WGS) entry which is preliminary data.</text>
</comment>